<evidence type="ECO:0000256" key="8">
    <source>
        <dbReference type="SAM" id="MobiDB-lite"/>
    </source>
</evidence>
<keyword evidence="11" id="KW-1185">Reference proteome</keyword>
<evidence type="ECO:0000256" key="7">
    <source>
        <dbReference type="RuleBase" id="RU004296"/>
    </source>
</evidence>
<comment type="caution">
    <text evidence="10">The sequence shown here is derived from an EMBL/GenBank/DDBJ whole genome shotgun (WGS) entry which is preliminary data.</text>
</comment>
<evidence type="ECO:0000256" key="3">
    <source>
        <dbReference type="ARBA" id="ARBA00022729"/>
    </source>
</evidence>
<organism evidence="10 11">
    <name type="scientific">Skeletonema marinoi</name>
    <dbReference type="NCBI Taxonomy" id="267567"/>
    <lineage>
        <taxon>Eukaryota</taxon>
        <taxon>Sar</taxon>
        <taxon>Stramenopiles</taxon>
        <taxon>Ochrophyta</taxon>
        <taxon>Bacillariophyta</taxon>
        <taxon>Coscinodiscophyceae</taxon>
        <taxon>Thalassiosirophycidae</taxon>
        <taxon>Thalassiosirales</taxon>
        <taxon>Skeletonemataceae</taxon>
        <taxon>Skeletonema</taxon>
        <taxon>Skeletonema marinoi-dohrnii complex</taxon>
    </lineage>
</organism>
<evidence type="ECO:0000313" key="10">
    <source>
        <dbReference type="EMBL" id="KAK1733164.1"/>
    </source>
</evidence>
<keyword evidence="3" id="KW-0732">Signal</keyword>
<dbReference type="SUPFAM" id="SSF50494">
    <property type="entry name" value="Trypsin-like serine proteases"/>
    <property type="match status" value="1"/>
</dbReference>
<reference evidence="10" key="1">
    <citation type="submission" date="2023-06" db="EMBL/GenBank/DDBJ databases">
        <title>Survivors Of The Sea: Transcriptome response of Skeletonema marinoi to long-term dormancy.</title>
        <authorList>
            <person name="Pinder M.I.M."/>
            <person name="Kourtchenko O."/>
            <person name="Robertson E.K."/>
            <person name="Larsson T."/>
            <person name="Maumus F."/>
            <person name="Osuna-Cruz C.M."/>
            <person name="Vancaester E."/>
            <person name="Stenow R."/>
            <person name="Vandepoele K."/>
            <person name="Ploug H."/>
            <person name="Bruchert V."/>
            <person name="Godhe A."/>
            <person name="Topel M."/>
        </authorList>
    </citation>
    <scope>NUCLEOTIDE SEQUENCE</scope>
    <source>
        <strain evidence="10">R05AC</strain>
    </source>
</reference>
<evidence type="ECO:0000256" key="6">
    <source>
        <dbReference type="ARBA" id="ARBA00023026"/>
    </source>
</evidence>
<dbReference type="AlphaFoldDB" id="A0AAD8XSR7"/>
<dbReference type="InterPro" id="IPR009003">
    <property type="entry name" value="Peptidase_S1_PA"/>
</dbReference>
<dbReference type="EMBL" id="JATAAI010000053">
    <property type="protein sequence ID" value="KAK1733164.1"/>
    <property type="molecule type" value="Genomic_DNA"/>
</dbReference>
<evidence type="ECO:0000256" key="5">
    <source>
        <dbReference type="ARBA" id="ARBA00022825"/>
    </source>
</evidence>
<dbReference type="GO" id="GO:0006508">
    <property type="term" value="P:proteolysis"/>
    <property type="evidence" value="ECO:0007669"/>
    <property type="project" value="UniProtKB-KW"/>
</dbReference>
<feature type="compositionally biased region" description="Pro residues" evidence="8">
    <location>
        <begin position="588"/>
        <end position="616"/>
    </location>
</feature>
<dbReference type="InterPro" id="IPR001254">
    <property type="entry name" value="Trypsin_dom"/>
</dbReference>
<dbReference type="GO" id="GO:0004252">
    <property type="term" value="F:serine-type endopeptidase activity"/>
    <property type="evidence" value="ECO:0007669"/>
    <property type="project" value="InterPro"/>
</dbReference>
<accession>A0AAD8XSR7</accession>
<dbReference type="Gene3D" id="2.40.10.10">
    <property type="entry name" value="Trypsin-like serine proteases"/>
    <property type="match status" value="2"/>
</dbReference>
<feature type="domain" description="Peptidase S1" evidence="9">
    <location>
        <begin position="159"/>
        <end position="329"/>
    </location>
</feature>
<feature type="compositionally biased region" description="Pro residues" evidence="8">
    <location>
        <begin position="632"/>
        <end position="658"/>
    </location>
</feature>
<sequence length="837" mass="86212">MKLHLNNSSSSSRRPPSRPSSLMPKLQMSPFTYDSGDTKAATTDVSIDKAPWIQLDLSDSQLAAGAQLTITGGGTASQVITSKDLASNGFSAVFDGSSVRVELSSRGGVRGNGNGNTSRVVVSNVKVGLCRDDGIANSICGDLDDRIPSTDVRMGRIGGCTGWLISEDVFIQAGHCGTPSSSTRIHFVFGTGNAAPEDQYAVDVTSYQGVNGGVGNDWGAGRLFPNSVTGKLPGVAQSEKCGSFGCGWFNLGPVPSTTSGNNIRITGYGTAAVESRSQKTHVGALTTIEPTYIRYVPDTTGGNSGSPVFHEEGGYAIGVHTHGGCSATGGSNQGTRIDKPEFAAHVEYLLGLGDCEQDSDCNDGVFCNGVEVCNAGRCVYGAPVTCDDGFACTDDICNEDAGVCENPAKTCSGPGLSGLCLEPTGECACSNSLKKVQVDIVTDNYPGETTWTVTDKCGSAGAILSGGTYSDANSPFSKNVCAAAGQYEFKIDDTYGDGICCNYGQGGYIVKYDGAEVASGGAFTSSETKLFGSLCESDPTPPPTTPPVTPPPTTAPPTNPPTNPPTAPPTNSPTKMPTALPTSGSTPAPTPNPTNSPSNPPTDAPTSFPTPVPTAPPTTLAPTNLPTALPTSAPPTPVPTPNPTDAPTNPPTNPPTAPPTTLAPTKMPTALPTGQPVATPGPTSPPTTGEVSKTIVCGRGDIEDKPCPEGLKGTALVDETHEIRCCRDCTGINCSKPWKEKCPDYVADLYAISKVDGVCKVGTFSEALSFCRNIEGADARLCTPLEMENSCAKGTGCRFDGEQIWTCAYDGHACEVDAECCGSCVNGQCAGEFSLFS</sequence>
<evidence type="ECO:0000256" key="2">
    <source>
        <dbReference type="ARBA" id="ARBA00022670"/>
    </source>
</evidence>
<dbReference type="InterPro" id="IPR000126">
    <property type="entry name" value="V8_ser_AS"/>
</dbReference>
<dbReference type="InterPro" id="IPR008256">
    <property type="entry name" value="Peptidase_S1B"/>
</dbReference>
<keyword evidence="5 7" id="KW-0720">Serine protease</keyword>
<dbReference type="InterPro" id="IPR043504">
    <property type="entry name" value="Peptidase_S1_PA_chymotrypsin"/>
</dbReference>
<proteinExistence type="inferred from homology"/>
<evidence type="ECO:0000256" key="4">
    <source>
        <dbReference type="ARBA" id="ARBA00022801"/>
    </source>
</evidence>
<dbReference type="Proteomes" id="UP001224775">
    <property type="component" value="Unassembled WGS sequence"/>
</dbReference>
<feature type="region of interest" description="Disordered" evidence="8">
    <location>
        <begin position="1"/>
        <end position="35"/>
    </location>
</feature>
<dbReference type="EC" id="3.4.21.-" evidence="7"/>
<keyword evidence="4 7" id="KW-0378">Hydrolase</keyword>
<keyword evidence="2 7" id="KW-0645">Protease</keyword>
<dbReference type="Pfam" id="PF00089">
    <property type="entry name" value="Trypsin"/>
    <property type="match status" value="1"/>
</dbReference>
<feature type="compositionally biased region" description="Low complexity" evidence="8">
    <location>
        <begin position="659"/>
        <end position="673"/>
    </location>
</feature>
<evidence type="ECO:0000256" key="1">
    <source>
        <dbReference type="ARBA" id="ARBA00008764"/>
    </source>
</evidence>
<evidence type="ECO:0000313" key="11">
    <source>
        <dbReference type="Proteomes" id="UP001224775"/>
    </source>
</evidence>
<feature type="region of interest" description="Disordered" evidence="8">
    <location>
        <begin position="532"/>
        <end position="691"/>
    </location>
</feature>
<evidence type="ECO:0000259" key="9">
    <source>
        <dbReference type="Pfam" id="PF00089"/>
    </source>
</evidence>
<feature type="compositionally biased region" description="Pro residues" evidence="8">
    <location>
        <begin position="539"/>
        <end position="571"/>
    </location>
</feature>
<comment type="similarity">
    <text evidence="1 7">Belongs to the peptidase S1B family.</text>
</comment>
<name>A0AAD8XSR7_9STRA</name>
<protein>
    <recommendedName>
        <fullName evidence="7">Serine protease</fullName>
        <ecNumber evidence="7">3.4.21.-</ecNumber>
    </recommendedName>
</protein>
<feature type="compositionally biased region" description="Low complexity" evidence="8">
    <location>
        <begin position="617"/>
        <end position="631"/>
    </location>
</feature>
<dbReference type="PROSITE" id="PS00673">
    <property type="entry name" value="V8_SER"/>
    <property type="match status" value="1"/>
</dbReference>
<dbReference type="PRINTS" id="PR00839">
    <property type="entry name" value="V8PROTEASE"/>
</dbReference>
<keyword evidence="6" id="KW-0843">Virulence</keyword>
<gene>
    <name evidence="10" type="ORF">QTG54_016141</name>
</gene>
<feature type="compositionally biased region" description="Low complexity" evidence="8">
    <location>
        <begin position="572"/>
        <end position="587"/>
    </location>
</feature>